<dbReference type="NCBIfam" id="TIGR01027">
    <property type="entry name" value="proB"/>
    <property type="match status" value="1"/>
</dbReference>
<accession>A0A2Z2IXS0</accession>
<dbReference type="EC" id="2.7.2.11" evidence="8"/>
<dbReference type="InterPro" id="IPR001048">
    <property type="entry name" value="Asp/Glu/Uridylate_kinase"/>
</dbReference>
<dbReference type="KEGG" id="cstr:CBE89_04050"/>
<evidence type="ECO:0000256" key="5">
    <source>
        <dbReference type="ARBA" id="ARBA00022741"/>
    </source>
</evidence>
<keyword evidence="4 8" id="KW-0808">Transferase</keyword>
<evidence type="ECO:0000256" key="8">
    <source>
        <dbReference type="HAMAP-Rule" id="MF_00456"/>
    </source>
</evidence>
<protein>
    <recommendedName>
        <fullName evidence="8">Glutamate 5-kinase</fullName>
        <ecNumber evidence="8">2.7.2.11</ecNumber>
    </recommendedName>
    <alternativeName>
        <fullName evidence="8">Gamma-glutamyl kinase</fullName>
        <shortName evidence="8">GK</shortName>
    </alternativeName>
</protein>
<evidence type="ECO:0000259" key="10">
    <source>
        <dbReference type="SMART" id="SM00359"/>
    </source>
</evidence>
<dbReference type="RefSeq" id="WP_086890888.1">
    <property type="nucleotide sequence ID" value="NZ_CP021252.1"/>
</dbReference>
<keyword evidence="2 8" id="KW-0028">Amino-acid biosynthesis</keyword>
<dbReference type="AlphaFoldDB" id="A0A2Z2IXS0"/>
<keyword evidence="3 8" id="KW-0641">Proline biosynthesis</keyword>
<evidence type="ECO:0000256" key="4">
    <source>
        <dbReference type="ARBA" id="ARBA00022679"/>
    </source>
</evidence>
<comment type="function">
    <text evidence="8">Catalyzes the transfer of a phosphate group to glutamate to form L-glutamate 5-phosphate.</text>
</comment>
<sequence>MSSQQDFPLTQKPYSGPTVDTPFPDPLHENPTASGFESPLRQRIAHAKRVVIKIGSSSLTDEDFLVSQERIDHIVDAVHARMGISDVILVSSGAVAAGMGPLGLNRRPTDLATKQAAASVGQVHLAYEWGRSFARYDRTVGQVLLTASDTGHRDRARNAQRTIDRLRQLRTIPIVNENDTVATSEMHFGDNDRLSALVANLMGADALFLFSDVDGLYDKNPAEPDARFIDEVRTGKDLKGVEAGESGNVGTGGMATKVSAARLATRGGIPVLLTSTDNIGPALADASVGTVFHTREERKLSAWKFWALYCADAGGAVRLDAGAMQAVTKGGNSLLAVGITEVIGEFSRGEIIDIMGPEGEVIGRGEVRFDSAELRGILGKQMEELPEYQRRSVVHADYLSNYASRI</sequence>
<evidence type="ECO:0000256" key="3">
    <source>
        <dbReference type="ARBA" id="ARBA00022650"/>
    </source>
</evidence>
<comment type="similarity">
    <text evidence="8">Belongs to the glutamate 5-kinase family.</text>
</comment>
<gene>
    <name evidence="8" type="primary">proB</name>
    <name evidence="11" type="ORF">CBE89_04050</name>
</gene>
<dbReference type="InterPro" id="IPR036393">
    <property type="entry name" value="AceGlu_kinase-like_sf"/>
</dbReference>
<comment type="catalytic activity">
    <reaction evidence="8">
        <text>L-glutamate + ATP = L-glutamyl 5-phosphate + ADP</text>
        <dbReference type="Rhea" id="RHEA:14877"/>
        <dbReference type="ChEBI" id="CHEBI:29985"/>
        <dbReference type="ChEBI" id="CHEBI:30616"/>
        <dbReference type="ChEBI" id="CHEBI:58274"/>
        <dbReference type="ChEBI" id="CHEBI:456216"/>
        <dbReference type="EC" id="2.7.2.11"/>
    </reaction>
</comment>
<dbReference type="InterPro" id="IPR001057">
    <property type="entry name" value="Glu/AcGlu_kinase"/>
</dbReference>
<dbReference type="InterPro" id="IPR036974">
    <property type="entry name" value="PUA_sf"/>
</dbReference>
<dbReference type="CDD" id="cd21157">
    <property type="entry name" value="PUA_G5K"/>
    <property type="match status" value="1"/>
</dbReference>
<evidence type="ECO:0000256" key="7">
    <source>
        <dbReference type="ARBA" id="ARBA00022840"/>
    </source>
</evidence>
<keyword evidence="7 8" id="KW-0067">ATP-binding</keyword>
<dbReference type="GO" id="GO:0005829">
    <property type="term" value="C:cytosol"/>
    <property type="evidence" value="ECO:0007669"/>
    <property type="project" value="TreeGrafter"/>
</dbReference>
<dbReference type="GO" id="GO:0003723">
    <property type="term" value="F:RNA binding"/>
    <property type="evidence" value="ECO:0007669"/>
    <property type="project" value="InterPro"/>
</dbReference>
<evidence type="ECO:0000256" key="6">
    <source>
        <dbReference type="ARBA" id="ARBA00022777"/>
    </source>
</evidence>
<dbReference type="HAMAP" id="MF_00456">
    <property type="entry name" value="ProB"/>
    <property type="match status" value="1"/>
</dbReference>
<dbReference type="PROSITE" id="PS50890">
    <property type="entry name" value="PUA"/>
    <property type="match status" value="1"/>
</dbReference>
<dbReference type="GO" id="GO:0005524">
    <property type="term" value="F:ATP binding"/>
    <property type="evidence" value="ECO:0007669"/>
    <property type="project" value="UniProtKB-KW"/>
</dbReference>
<dbReference type="InterPro" id="IPR011529">
    <property type="entry name" value="Glu_5kinase"/>
</dbReference>
<feature type="domain" description="PUA" evidence="10">
    <location>
        <begin position="315"/>
        <end position="394"/>
    </location>
</feature>
<proteinExistence type="inferred from homology"/>
<dbReference type="UniPathway" id="UPA00098">
    <property type="reaction ID" value="UER00359"/>
</dbReference>
<dbReference type="GO" id="GO:0004349">
    <property type="term" value="F:glutamate 5-kinase activity"/>
    <property type="evidence" value="ECO:0007669"/>
    <property type="project" value="UniProtKB-UniRule"/>
</dbReference>
<feature type="binding site" evidence="8">
    <location>
        <begin position="211"/>
        <end position="212"/>
    </location>
    <ligand>
        <name>ATP</name>
        <dbReference type="ChEBI" id="CHEBI:30616"/>
    </ligand>
</feature>
<reference evidence="11 12" key="1">
    <citation type="submission" date="2017-05" db="EMBL/GenBank/DDBJ databases">
        <title>Complete genome sequence of Corynebacterium striatum KC-Na-1 isolated from Neophocaena asiaeorientalis in Korea.</title>
        <authorList>
            <person name="Kim J.H."/>
            <person name="Lee K."/>
        </authorList>
    </citation>
    <scope>NUCLEOTIDE SEQUENCE [LARGE SCALE GENOMIC DNA]</scope>
    <source>
        <strain evidence="11 12">KC-Na-01</strain>
    </source>
</reference>
<dbReference type="EMBL" id="CP021252">
    <property type="protein sequence ID" value="ART20753.1"/>
    <property type="molecule type" value="Genomic_DNA"/>
</dbReference>
<dbReference type="InterPro" id="IPR041739">
    <property type="entry name" value="G5K_ProB"/>
</dbReference>
<dbReference type="PANTHER" id="PTHR43654">
    <property type="entry name" value="GLUTAMATE 5-KINASE"/>
    <property type="match status" value="1"/>
</dbReference>
<dbReference type="Gene3D" id="2.30.130.10">
    <property type="entry name" value="PUA domain"/>
    <property type="match status" value="1"/>
</dbReference>
<dbReference type="PIRSF" id="PIRSF000729">
    <property type="entry name" value="GK"/>
    <property type="match status" value="1"/>
</dbReference>
<evidence type="ECO:0000256" key="2">
    <source>
        <dbReference type="ARBA" id="ARBA00022605"/>
    </source>
</evidence>
<dbReference type="InterPro" id="IPR002478">
    <property type="entry name" value="PUA"/>
</dbReference>
<dbReference type="Pfam" id="PF00696">
    <property type="entry name" value="AA_kinase"/>
    <property type="match status" value="1"/>
</dbReference>
<dbReference type="Pfam" id="PF01472">
    <property type="entry name" value="PUA"/>
    <property type="match status" value="1"/>
</dbReference>
<dbReference type="InterPro" id="IPR019797">
    <property type="entry name" value="Glutamate_5-kinase_CS"/>
</dbReference>
<dbReference type="GO" id="GO:0055129">
    <property type="term" value="P:L-proline biosynthetic process"/>
    <property type="evidence" value="ECO:0007669"/>
    <property type="project" value="UniProtKB-UniRule"/>
</dbReference>
<evidence type="ECO:0000256" key="9">
    <source>
        <dbReference type="SAM" id="MobiDB-lite"/>
    </source>
</evidence>
<comment type="pathway">
    <text evidence="8">Amino-acid biosynthesis; L-proline biosynthesis; L-glutamate 5-semialdehyde from L-glutamate: step 1/2.</text>
</comment>
<feature type="binding site" evidence="8">
    <location>
        <position position="53"/>
    </location>
    <ligand>
        <name>ATP</name>
        <dbReference type="ChEBI" id="CHEBI:30616"/>
    </ligand>
</feature>
<dbReference type="SMART" id="SM00359">
    <property type="entry name" value="PUA"/>
    <property type="match status" value="1"/>
</dbReference>
<dbReference type="InterPro" id="IPR015947">
    <property type="entry name" value="PUA-like_sf"/>
</dbReference>
<dbReference type="PRINTS" id="PR00474">
    <property type="entry name" value="GLU5KINASE"/>
</dbReference>
<evidence type="ECO:0000313" key="11">
    <source>
        <dbReference type="EMBL" id="ART20753.1"/>
    </source>
</evidence>
<feature type="binding site" evidence="8">
    <location>
        <begin position="251"/>
        <end position="257"/>
    </location>
    <ligand>
        <name>ATP</name>
        <dbReference type="ChEBI" id="CHEBI:30616"/>
    </ligand>
</feature>
<keyword evidence="1 8" id="KW-0963">Cytoplasm</keyword>
<keyword evidence="5 8" id="KW-0547">Nucleotide-binding</keyword>
<comment type="subcellular location">
    <subcellularLocation>
        <location evidence="8">Cytoplasm</location>
    </subcellularLocation>
</comment>
<dbReference type="PANTHER" id="PTHR43654:SF1">
    <property type="entry name" value="ISOPENTENYL PHOSPHATE KINASE"/>
    <property type="match status" value="1"/>
</dbReference>
<dbReference type="SUPFAM" id="SSF88697">
    <property type="entry name" value="PUA domain-like"/>
    <property type="match status" value="1"/>
</dbReference>
<dbReference type="Gene3D" id="3.40.1160.10">
    <property type="entry name" value="Acetylglutamate kinase-like"/>
    <property type="match status" value="1"/>
</dbReference>
<dbReference type="SUPFAM" id="SSF53633">
    <property type="entry name" value="Carbamate kinase-like"/>
    <property type="match status" value="1"/>
</dbReference>
<feature type="binding site" evidence="8">
    <location>
        <position position="92"/>
    </location>
    <ligand>
        <name>substrate</name>
    </ligand>
</feature>
<keyword evidence="6 8" id="KW-0418">Kinase</keyword>
<evidence type="ECO:0000256" key="1">
    <source>
        <dbReference type="ARBA" id="ARBA00022490"/>
    </source>
</evidence>
<dbReference type="CDD" id="cd04242">
    <property type="entry name" value="AAK_G5K_ProB"/>
    <property type="match status" value="1"/>
</dbReference>
<feature type="region of interest" description="Disordered" evidence="9">
    <location>
        <begin position="1"/>
        <end position="37"/>
    </location>
</feature>
<dbReference type="Proteomes" id="UP000250197">
    <property type="component" value="Chromosome"/>
</dbReference>
<evidence type="ECO:0000313" key="12">
    <source>
        <dbReference type="Proteomes" id="UP000250197"/>
    </source>
</evidence>
<organism evidence="11 12">
    <name type="scientific">Corynebacterium striatum</name>
    <dbReference type="NCBI Taxonomy" id="43770"/>
    <lineage>
        <taxon>Bacteria</taxon>
        <taxon>Bacillati</taxon>
        <taxon>Actinomycetota</taxon>
        <taxon>Actinomycetes</taxon>
        <taxon>Mycobacteriales</taxon>
        <taxon>Corynebacteriaceae</taxon>
        <taxon>Corynebacterium</taxon>
    </lineage>
</organism>
<dbReference type="PROSITE" id="PS00902">
    <property type="entry name" value="GLUTAMATE_5_KINASE"/>
    <property type="match status" value="1"/>
</dbReference>
<name>A0A2Z2IXS0_CORST</name>
<dbReference type="InterPro" id="IPR005715">
    <property type="entry name" value="Glu_5kinase/COase_Synthase"/>
</dbReference>
<dbReference type="FunFam" id="3.40.1160.10:FF:000006">
    <property type="entry name" value="Glutamate 5-kinase"/>
    <property type="match status" value="1"/>
</dbReference>
<feature type="binding site" evidence="8">
    <location>
        <position position="179"/>
    </location>
    <ligand>
        <name>substrate</name>
    </ligand>
</feature>
<feature type="binding site" evidence="8">
    <location>
        <position position="191"/>
    </location>
    <ligand>
        <name>substrate</name>
    </ligand>
</feature>